<dbReference type="PANTHER" id="PTHR11289">
    <property type="entry name" value="BREAST CANCER TYPE 2 SUSCEPTIBILITY PROTEIN BRCA2"/>
    <property type="match status" value="1"/>
</dbReference>
<organism evidence="6">
    <name type="scientific">Musca domestica</name>
    <name type="common">House fly</name>
    <dbReference type="NCBI Taxonomy" id="7370"/>
    <lineage>
        <taxon>Eukaryota</taxon>
        <taxon>Metazoa</taxon>
        <taxon>Ecdysozoa</taxon>
        <taxon>Arthropoda</taxon>
        <taxon>Hexapoda</taxon>
        <taxon>Insecta</taxon>
        <taxon>Pterygota</taxon>
        <taxon>Neoptera</taxon>
        <taxon>Endopterygota</taxon>
        <taxon>Diptera</taxon>
        <taxon>Brachycera</taxon>
        <taxon>Muscomorpha</taxon>
        <taxon>Muscoidea</taxon>
        <taxon>Muscidae</taxon>
        <taxon>Musca</taxon>
    </lineage>
</organism>
<accession>A0A1I8M4E8</accession>
<reference evidence="6" key="1">
    <citation type="submission" date="2020-05" db="UniProtKB">
        <authorList>
            <consortium name="EnsemblMetazoa"/>
        </authorList>
    </citation>
    <scope>IDENTIFICATION</scope>
    <source>
        <strain evidence="6">Aabys</strain>
    </source>
</reference>
<feature type="region of interest" description="Disordered" evidence="5">
    <location>
        <begin position="1"/>
        <end position="34"/>
    </location>
</feature>
<dbReference type="InterPro" id="IPR002093">
    <property type="entry name" value="BRCA2_repeat"/>
</dbReference>
<keyword evidence="4" id="KW-0175">Coiled coil</keyword>
<dbReference type="AlphaFoldDB" id="A0A1I8M4E8"/>
<dbReference type="STRING" id="7370.A0A1I8M4E8"/>
<feature type="region of interest" description="Disordered" evidence="5">
    <location>
        <begin position="213"/>
        <end position="260"/>
    </location>
</feature>
<evidence type="ECO:0000256" key="2">
    <source>
        <dbReference type="ARBA" id="ARBA00022763"/>
    </source>
</evidence>
<feature type="coiled-coil region" evidence="4">
    <location>
        <begin position="819"/>
        <end position="846"/>
    </location>
</feature>
<dbReference type="PROSITE" id="PS50138">
    <property type="entry name" value="BRCA2_REPEAT"/>
    <property type="match status" value="4"/>
</dbReference>
<sequence length="1233" mass="139809">MLVQEESISSSPSTSNKSIRNVRTIRKNKRNSKTVETVASNKNNEDTLRFLYYESDEEEDLNKTFVVTSSRVPDYEPFEMETMLMLADRESSKNIPRNTDVPQQHEEFQTCQRLVETELNDEDMAGRDNDKSFFITESELLNCCIEADQLEISTPTKSLRLVNSILEDFAMSPFTKKSLETSARNLEYSPQFILRQMPEKTYCRRKRQKKDLNRRLEFSESPKPADDKEDDRLSNGSSVISMQEISQREDEDLLDTTTAPDLSNRLSENLLDLTTFFTQDNPQVEPDLSTNVNRVSYLLEDIECMKQFSNRRHHLHSYNSDEDFMGFARVTDDENETSLPNDVHEDDQMNETLISPQKLQISHQHDQEMNVYFEDDHEIGSRKQTTSRNNYQENWYDDSSDLLAMIKTQEVLYQQNKHQIFEVATHALSRESSNSNKQFNKVNMGFQTASAKPIHISKEAEIKALEIFKNLPELEAVNEKRSNTSPKKRLNDIKCGFQTASAKPIHISKEAEMKAFEMCKNLPELGSIEGVSSQQNVANKRNCDRNPRISENYTSAEPLKTRNMCTENDQPSTSKAAAKMALLPSNIKENNEINVEQDKQIEDYWENEADLADVIFSEWPLEELLEGKSSATKNTKEKCHPLKDQNNAGCFQTARGKKISVSTKAQGAVAQLLKEFSNETDQSSPEQDLLNLKNKILSKNHKLTTSNQQESNIKPNTNLQGFQTAGGKGIKISKKAESSVANLLQEFQADFNSNNLEQNLVEMKSKRKDLIKTNTKENNSSAEINEGFQTAGGKKLIISEKAKNSVANLLLEFQCKNDINSCEQDLAELKEKIHHKKNQLKTKDNISTNEDTNLHGDKEKCKAELTTTEIAKEKNSNFNVSKPNVLNGFQTAGGKNLQISSKARKAVENILKEFQNDANTDYEANLKEAKLKMQAKNNQLKSIKERHIEDLPNINDTLPKPSTHNVNTPGTLSKQPAMQHILESPLNALPTKSVISDNNDNSFRENNSAEIIIPSTSKRRLDNVNTPLPPSKRIQQSFSELSVQSPLNTSATKSIISRKNLLSLRKKPKQRKHSYGISKNSNNFNEDLEGGRDIPTNLIEGQQVKTPLKAKSMCHLNSPWTPNVNDFFKNAPNCSTPRTKEDSDSEVQQDFKSIAWEEKSASFSKTTKLIEECGSNITLNSPNPSANDRIGRLKMYGEAPPITPISIDIPNNCRPSGLRRTRRKITKTNSVNK</sequence>
<feature type="region of interest" description="Disordered" evidence="5">
    <location>
        <begin position="1065"/>
        <end position="1089"/>
    </location>
</feature>
<dbReference type="RefSeq" id="XP_011294376.2">
    <property type="nucleotide sequence ID" value="XM_011296074.3"/>
</dbReference>
<feature type="compositionally biased region" description="Low complexity" evidence="5">
    <location>
        <begin position="7"/>
        <end position="18"/>
    </location>
</feature>
<proteinExistence type="predicted"/>
<dbReference type="GO" id="GO:0005634">
    <property type="term" value="C:nucleus"/>
    <property type="evidence" value="ECO:0007669"/>
    <property type="project" value="TreeGrafter"/>
</dbReference>
<feature type="compositionally biased region" description="Basic residues" evidence="5">
    <location>
        <begin position="1065"/>
        <end position="1074"/>
    </location>
</feature>
<feature type="coiled-coil region" evidence="4">
    <location>
        <begin position="912"/>
        <end position="946"/>
    </location>
</feature>
<name>A0A1I8M4E8_MUSDO</name>
<dbReference type="GO" id="GO:0000724">
    <property type="term" value="P:double-strand break repair via homologous recombination"/>
    <property type="evidence" value="ECO:0007669"/>
    <property type="project" value="InterPro"/>
</dbReference>
<gene>
    <name evidence="6" type="primary">101896852</name>
</gene>
<feature type="compositionally biased region" description="Basic and acidic residues" evidence="5">
    <location>
        <begin position="213"/>
        <end position="233"/>
    </location>
</feature>
<evidence type="ECO:0000256" key="5">
    <source>
        <dbReference type="SAM" id="MobiDB-lite"/>
    </source>
</evidence>
<keyword evidence="1" id="KW-0677">Repeat</keyword>
<dbReference type="EnsemblMetazoa" id="MDOA001124-RB">
    <property type="protein sequence ID" value="MDOA001124-PB"/>
    <property type="gene ID" value="MDOA001124"/>
</dbReference>
<dbReference type="VEuPathDB" id="VectorBase:MDOMA2_004055"/>
<keyword evidence="2" id="KW-0227">DNA damage</keyword>
<dbReference type="PANTHER" id="PTHR11289:SF0">
    <property type="entry name" value="BREAST CANCER TYPE 2 SUSCEPTIBILITY PROTEIN"/>
    <property type="match status" value="1"/>
</dbReference>
<protein>
    <submittedName>
        <fullName evidence="6">Uncharacterized protein</fullName>
    </submittedName>
</protein>
<evidence type="ECO:0000313" key="6">
    <source>
        <dbReference type="EnsemblMetazoa" id="MDOA001124-PB"/>
    </source>
</evidence>
<evidence type="ECO:0000256" key="4">
    <source>
        <dbReference type="SAM" id="Coils"/>
    </source>
</evidence>
<dbReference type="VEuPathDB" id="VectorBase:MDOA001124"/>
<feature type="compositionally biased region" description="Polar residues" evidence="5">
    <location>
        <begin position="234"/>
        <end position="245"/>
    </location>
</feature>
<dbReference type="GO" id="GO:0006355">
    <property type="term" value="P:regulation of DNA-templated transcription"/>
    <property type="evidence" value="ECO:0007669"/>
    <property type="project" value="TreeGrafter"/>
</dbReference>
<dbReference type="InterPro" id="IPR015525">
    <property type="entry name" value="BRCA2"/>
</dbReference>
<evidence type="ECO:0000256" key="3">
    <source>
        <dbReference type="ARBA" id="ARBA00023204"/>
    </source>
</evidence>
<dbReference type="OrthoDB" id="21095at2759"/>
<keyword evidence="3" id="KW-0234">DNA repair</keyword>
<dbReference type="KEGG" id="mde:101896852"/>
<feature type="compositionally biased region" description="Basic residues" evidence="5">
    <location>
        <begin position="23"/>
        <end position="32"/>
    </location>
</feature>
<evidence type="ECO:0000256" key="1">
    <source>
        <dbReference type="ARBA" id="ARBA00022737"/>
    </source>
</evidence>